<protein>
    <submittedName>
        <fullName evidence="1">Uncharacterized protein</fullName>
    </submittedName>
</protein>
<dbReference type="EMBL" id="MU857189">
    <property type="protein sequence ID" value="KAK4149196.1"/>
    <property type="molecule type" value="Genomic_DNA"/>
</dbReference>
<reference evidence="1" key="2">
    <citation type="submission" date="2023-05" db="EMBL/GenBank/DDBJ databases">
        <authorList>
            <consortium name="Lawrence Berkeley National Laboratory"/>
            <person name="Steindorff A."/>
            <person name="Hensen N."/>
            <person name="Bonometti L."/>
            <person name="Westerberg I."/>
            <person name="Brannstrom I.O."/>
            <person name="Guillou S."/>
            <person name="Cros-Aarteil S."/>
            <person name="Calhoun S."/>
            <person name="Haridas S."/>
            <person name="Kuo A."/>
            <person name="Mondo S."/>
            <person name="Pangilinan J."/>
            <person name="Riley R."/>
            <person name="Labutti K."/>
            <person name="Andreopoulos B."/>
            <person name="Lipzen A."/>
            <person name="Chen C."/>
            <person name="Yanf M."/>
            <person name="Daum C."/>
            <person name="Ng V."/>
            <person name="Clum A."/>
            <person name="Ohm R."/>
            <person name="Martin F."/>
            <person name="Silar P."/>
            <person name="Natvig D."/>
            <person name="Lalanne C."/>
            <person name="Gautier V."/>
            <person name="Ament-Velasquez S.L."/>
            <person name="Kruys A."/>
            <person name="Hutchinson M.I."/>
            <person name="Powell A.J."/>
            <person name="Barry K."/>
            <person name="Miller A.N."/>
            <person name="Grigoriev I.V."/>
            <person name="Debuchy R."/>
            <person name="Gladieux P."/>
            <person name="Thoren M.H."/>
            <person name="Johannesson H."/>
        </authorList>
    </citation>
    <scope>NUCLEOTIDE SEQUENCE</scope>
    <source>
        <strain evidence="1">CBS 538.74</strain>
    </source>
</reference>
<organism evidence="1 2">
    <name type="scientific">Chaetomidium leptoderma</name>
    <dbReference type="NCBI Taxonomy" id="669021"/>
    <lineage>
        <taxon>Eukaryota</taxon>
        <taxon>Fungi</taxon>
        <taxon>Dikarya</taxon>
        <taxon>Ascomycota</taxon>
        <taxon>Pezizomycotina</taxon>
        <taxon>Sordariomycetes</taxon>
        <taxon>Sordariomycetidae</taxon>
        <taxon>Sordariales</taxon>
        <taxon>Chaetomiaceae</taxon>
        <taxon>Chaetomidium</taxon>
    </lineage>
</organism>
<name>A0AAN6ZU99_9PEZI</name>
<accession>A0AAN6ZU99</accession>
<evidence type="ECO:0000313" key="1">
    <source>
        <dbReference type="EMBL" id="KAK4149196.1"/>
    </source>
</evidence>
<comment type="caution">
    <text evidence="1">The sequence shown here is derived from an EMBL/GenBank/DDBJ whole genome shotgun (WGS) entry which is preliminary data.</text>
</comment>
<dbReference type="Proteomes" id="UP001302745">
    <property type="component" value="Unassembled WGS sequence"/>
</dbReference>
<keyword evidence="2" id="KW-1185">Reference proteome</keyword>
<proteinExistence type="predicted"/>
<gene>
    <name evidence="1" type="ORF">C8A00DRAFT_47139</name>
</gene>
<sequence>MHRPHRKEEATATPQSLEKHKLKQWGFHAREHFEVRGMPEVYQKAVWTVIEDPATPDGAGIAETSKRFCEWVWGDEGRQEQEGRSVLTGTWVYCPRYFFYLHVDEESLESVVDEEKAGKADGNCLKAVRADIVLTREERRRADGEEEDEEDENELLDLRKKVKIDEIVELYAALLSIDRWYNILTEDKVCQI</sequence>
<reference evidence="1" key="1">
    <citation type="journal article" date="2023" name="Mol. Phylogenet. Evol.">
        <title>Genome-scale phylogeny and comparative genomics of the fungal order Sordariales.</title>
        <authorList>
            <person name="Hensen N."/>
            <person name="Bonometti L."/>
            <person name="Westerberg I."/>
            <person name="Brannstrom I.O."/>
            <person name="Guillou S."/>
            <person name="Cros-Aarteil S."/>
            <person name="Calhoun S."/>
            <person name="Haridas S."/>
            <person name="Kuo A."/>
            <person name="Mondo S."/>
            <person name="Pangilinan J."/>
            <person name="Riley R."/>
            <person name="LaButti K."/>
            <person name="Andreopoulos B."/>
            <person name="Lipzen A."/>
            <person name="Chen C."/>
            <person name="Yan M."/>
            <person name="Daum C."/>
            <person name="Ng V."/>
            <person name="Clum A."/>
            <person name="Steindorff A."/>
            <person name="Ohm R.A."/>
            <person name="Martin F."/>
            <person name="Silar P."/>
            <person name="Natvig D.O."/>
            <person name="Lalanne C."/>
            <person name="Gautier V."/>
            <person name="Ament-Velasquez S.L."/>
            <person name="Kruys A."/>
            <person name="Hutchinson M.I."/>
            <person name="Powell A.J."/>
            <person name="Barry K."/>
            <person name="Miller A.N."/>
            <person name="Grigoriev I.V."/>
            <person name="Debuchy R."/>
            <person name="Gladieux P."/>
            <person name="Hiltunen Thoren M."/>
            <person name="Johannesson H."/>
        </authorList>
    </citation>
    <scope>NUCLEOTIDE SEQUENCE</scope>
    <source>
        <strain evidence="1">CBS 538.74</strain>
    </source>
</reference>
<evidence type="ECO:0000313" key="2">
    <source>
        <dbReference type="Proteomes" id="UP001302745"/>
    </source>
</evidence>
<dbReference type="AlphaFoldDB" id="A0AAN6ZU99"/>